<dbReference type="AlphaFoldDB" id="A0A8H7XWK2"/>
<organism evidence="1">
    <name type="scientific">Psilocybe cubensis</name>
    <name type="common">Psychedelic mushroom</name>
    <name type="synonym">Stropharia cubensis</name>
    <dbReference type="NCBI Taxonomy" id="181762"/>
    <lineage>
        <taxon>Eukaryota</taxon>
        <taxon>Fungi</taxon>
        <taxon>Dikarya</taxon>
        <taxon>Basidiomycota</taxon>
        <taxon>Agaricomycotina</taxon>
        <taxon>Agaricomycetes</taxon>
        <taxon>Agaricomycetidae</taxon>
        <taxon>Agaricales</taxon>
        <taxon>Agaricineae</taxon>
        <taxon>Strophariaceae</taxon>
        <taxon>Psilocybe</taxon>
    </lineage>
</organism>
<comment type="caution">
    <text evidence="1">The sequence shown here is derived from an EMBL/GenBank/DDBJ whole genome shotgun (WGS) entry which is preliminary data.</text>
</comment>
<dbReference type="EMBL" id="JAFIQS010000007">
    <property type="protein sequence ID" value="KAG5167281.1"/>
    <property type="molecule type" value="Genomic_DNA"/>
</dbReference>
<accession>A0A8H7XWK2</accession>
<gene>
    <name evidence="1" type="ORF">JR316_007628</name>
</gene>
<protein>
    <submittedName>
        <fullName evidence="1">Uncharacterized protein</fullName>
    </submittedName>
</protein>
<sequence length="225" mass="25028">MITDESQRKCIRITGHGKMKQWVANSLAFLESSDENKLLIFHTLPSELDPLMSLGEESGKQVTHKAASTSTDLIPRLISVVEIIKREYVKNLESKHTIRMTGLHQYNEMGSLQALGVRVTPAEGAFEETAEVTRSRTIIQALEGKNHPRQSRTPFMRVTLSLTELPELIENGATYQPPTKRNMSRSAKMRAKKRVKKAKAVAAAAEVDNVDMAVDCTSQGKPTNL</sequence>
<name>A0A8H7XWK2_PSICU</name>
<reference evidence="1" key="1">
    <citation type="submission" date="2021-02" db="EMBL/GenBank/DDBJ databases">
        <title>Psilocybe cubensis genome.</title>
        <authorList>
            <person name="Mckernan K.J."/>
            <person name="Crawford S."/>
            <person name="Trippe A."/>
            <person name="Kane L.T."/>
            <person name="Mclaughlin S."/>
        </authorList>
    </citation>
    <scope>NUCLEOTIDE SEQUENCE [LARGE SCALE GENOMIC DNA]</scope>
    <source>
        <strain evidence="1">MGC-MH-2018</strain>
    </source>
</reference>
<proteinExistence type="predicted"/>
<evidence type="ECO:0000313" key="1">
    <source>
        <dbReference type="EMBL" id="KAG5167281.1"/>
    </source>
</evidence>